<accession>A0A0D9AIX1</accession>
<gene>
    <name evidence="6" type="ORF">UF78_13340</name>
</gene>
<dbReference type="Pfam" id="PF05400">
    <property type="entry name" value="FliT"/>
    <property type="match status" value="1"/>
</dbReference>
<dbReference type="OrthoDB" id="7013020at2"/>
<reference evidence="6 7" key="1">
    <citation type="submission" date="2015-02" db="EMBL/GenBank/DDBJ databases">
        <title>Draft genome sequence of Pseudomonas stutzeri NT0128 isolated from wheat (Triticum turgidum) rhizosphere.</title>
        <authorList>
            <person name="Tovi N."/>
            <person name="Frenk S."/>
            <person name="Hadar Y."/>
            <person name="Minz D."/>
        </authorList>
    </citation>
    <scope>NUCLEOTIDE SEQUENCE [LARGE SCALE GENOMIC DNA]</scope>
    <source>
        <strain evidence="6 7">NT0128</strain>
    </source>
</reference>
<dbReference type="PATRIC" id="fig|316.101.peg.1642"/>
<sequence length="98" mass="11318">MSAAVKRLEETRSALRDAMAQQDWTAISVLDLQCRQVVEAAMVEPREDEPALRQRLQELVNLYQELVVTCQTEQRRVADELLQLNQSQRNANVYKLFG</sequence>
<evidence type="ECO:0000256" key="5">
    <source>
        <dbReference type="ARBA" id="ARBA00093797"/>
    </source>
</evidence>
<keyword evidence="6" id="KW-0282">Flagellum</keyword>
<keyword evidence="6" id="KW-0969">Cilium</keyword>
<dbReference type="InterPro" id="IPR008622">
    <property type="entry name" value="FliT"/>
</dbReference>
<evidence type="ECO:0000313" key="7">
    <source>
        <dbReference type="Proteomes" id="UP000032487"/>
    </source>
</evidence>
<evidence type="ECO:0000256" key="4">
    <source>
        <dbReference type="ARBA" id="ARBA00023186"/>
    </source>
</evidence>
<evidence type="ECO:0000256" key="2">
    <source>
        <dbReference type="ARBA" id="ARBA00022490"/>
    </source>
</evidence>
<dbReference type="Proteomes" id="UP000032487">
    <property type="component" value="Unassembled WGS sequence"/>
</dbReference>
<keyword evidence="3" id="KW-1005">Bacterial flagellum biogenesis</keyword>
<comment type="caution">
    <text evidence="6">The sequence shown here is derived from an EMBL/GenBank/DDBJ whole genome shotgun (WGS) entry which is preliminary data.</text>
</comment>
<name>A0A0D9AIX1_STUST</name>
<organism evidence="6 7">
    <name type="scientific">Stutzerimonas stutzeri</name>
    <name type="common">Pseudomonas stutzeri</name>
    <dbReference type="NCBI Taxonomy" id="316"/>
    <lineage>
        <taxon>Bacteria</taxon>
        <taxon>Pseudomonadati</taxon>
        <taxon>Pseudomonadota</taxon>
        <taxon>Gammaproteobacteria</taxon>
        <taxon>Pseudomonadales</taxon>
        <taxon>Pseudomonadaceae</taxon>
        <taxon>Stutzerimonas</taxon>
    </lineage>
</organism>
<evidence type="ECO:0000256" key="3">
    <source>
        <dbReference type="ARBA" id="ARBA00022795"/>
    </source>
</evidence>
<dbReference type="AlphaFoldDB" id="A0A0D9AIX1"/>
<keyword evidence="4" id="KW-0143">Chaperone</keyword>
<proteinExistence type="predicted"/>
<protein>
    <recommendedName>
        <fullName evidence="5">Flagellar protein FliT</fullName>
    </recommendedName>
</protein>
<dbReference type="RefSeq" id="WP_045162703.1">
    <property type="nucleotide sequence ID" value="NZ_JYHV01000024.1"/>
</dbReference>
<comment type="subcellular location">
    <subcellularLocation>
        <location evidence="1">Cytoplasm</location>
        <location evidence="1">Cytosol</location>
    </subcellularLocation>
</comment>
<evidence type="ECO:0000256" key="1">
    <source>
        <dbReference type="ARBA" id="ARBA00004514"/>
    </source>
</evidence>
<keyword evidence="6" id="KW-0966">Cell projection</keyword>
<dbReference type="EMBL" id="JYHV01000024">
    <property type="protein sequence ID" value="KJH80953.1"/>
    <property type="molecule type" value="Genomic_DNA"/>
</dbReference>
<keyword evidence="2" id="KW-0963">Cytoplasm</keyword>
<evidence type="ECO:0000313" key="6">
    <source>
        <dbReference type="EMBL" id="KJH80953.1"/>
    </source>
</evidence>